<dbReference type="InParanoid" id="A0A2N3NAJ4"/>
<dbReference type="EMBL" id="NLAX01000010">
    <property type="protein sequence ID" value="PKS09444.1"/>
    <property type="molecule type" value="Genomic_DNA"/>
</dbReference>
<evidence type="ECO:0000256" key="3">
    <source>
        <dbReference type="ARBA" id="ARBA00008743"/>
    </source>
</evidence>
<comment type="subunit">
    <text evidence="8">Component of the oligosaccharyltransferase (OST) complex.</text>
</comment>
<feature type="signal peptide" evidence="8">
    <location>
        <begin position="1"/>
        <end position="18"/>
    </location>
</feature>
<evidence type="ECO:0000313" key="11">
    <source>
        <dbReference type="EMBL" id="PKS09444.1"/>
    </source>
</evidence>
<dbReference type="GO" id="GO:0008250">
    <property type="term" value="C:oligosaccharyltransferase complex"/>
    <property type="evidence" value="ECO:0007669"/>
    <property type="project" value="TreeGrafter"/>
</dbReference>
<feature type="domain" description="OST48 middle" evidence="10">
    <location>
        <begin position="311"/>
        <end position="452"/>
    </location>
</feature>
<keyword evidence="4 8" id="KW-0812">Transmembrane</keyword>
<evidence type="ECO:0000256" key="1">
    <source>
        <dbReference type="ARBA" id="ARBA00004479"/>
    </source>
</evidence>
<keyword evidence="8" id="KW-0732">Signal</keyword>
<dbReference type="AlphaFoldDB" id="A0A2N3NAJ4"/>
<comment type="similarity">
    <text evidence="3 8">Belongs to the DDOST 48 kDa subunit family.</text>
</comment>
<feature type="domain" description="OST48 N-terminal" evidence="9">
    <location>
        <begin position="25"/>
        <end position="287"/>
    </location>
</feature>
<evidence type="ECO:0000256" key="6">
    <source>
        <dbReference type="ARBA" id="ARBA00022989"/>
    </source>
</evidence>
<name>A0A2N3NAJ4_9PEZI</name>
<dbReference type="Proteomes" id="UP000233524">
    <property type="component" value="Unassembled WGS sequence"/>
</dbReference>
<proteinExistence type="inferred from homology"/>
<organism evidence="11 12">
    <name type="scientific">Lomentospora prolificans</name>
    <dbReference type="NCBI Taxonomy" id="41688"/>
    <lineage>
        <taxon>Eukaryota</taxon>
        <taxon>Fungi</taxon>
        <taxon>Dikarya</taxon>
        <taxon>Ascomycota</taxon>
        <taxon>Pezizomycotina</taxon>
        <taxon>Sordariomycetes</taxon>
        <taxon>Hypocreomycetidae</taxon>
        <taxon>Microascales</taxon>
        <taxon>Microascaceae</taxon>
        <taxon>Lomentospora</taxon>
    </lineage>
</organism>
<dbReference type="FunCoup" id="A0A2N3NAJ4">
    <property type="interactions" value="1004"/>
</dbReference>
<evidence type="ECO:0000259" key="9">
    <source>
        <dbReference type="Pfam" id="PF03345"/>
    </source>
</evidence>
<evidence type="ECO:0000256" key="8">
    <source>
        <dbReference type="RuleBase" id="RU361142"/>
    </source>
</evidence>
<evidence type="ECO:0000313" key="12">
    <source>
        <dbReference type="Proteomes" id="UP000233524"/>
    </source>
</evidence>
<keyword evidence="12" id="KW-1185">Reference proteome</keyword>
<dbReference type="GO" id="GO:0018279">
    <property type="term" value="P:protein N-linked glycosylation via asparagine"/>
    <property type="evidence" value="ECO:0007669"/>
    <property type="project" value="UniProtKB-UniRule"/>
</dbReference>
<keyword evidence="5 8" id="KW-0256">Endoplasmic reticulum</keyword>
<dbReference type="InterPro" id="IPR005013">
    <property type="entry name" value="DDOST_48_kDa_subunit"/>
</dbReference>
<gene>
    <name evidence="11" type="ORF">jhhlp_004059</name>
</gene>
<dbReference type="Pfam" id="PF03345">
    <property type="entry name" value="OST48_N"/>
    <property type="match status" value="1"/>
</dbReference>
<dbReference type="STRING" id="41688.A0A2N3NAJ4"/>
<reference evidence="11 12" key="1">
    <citation type="journal article" date="2017" name="G3 (Bethesda)">
        <title>First Draft Genome Sequence of the Pathogenic Fungus Lomentospora prolificans (Formerly Scedosporium prolificans).</title>
        <authorList>
            <person name="Luo R."/>
            <person name="Zimin A."/>
            <person name="Workman R."/>
            <person name="Fan Y."/>
            <person name="Pertea G."/>
            <person name="Grossman N."/>
            <person name="Wear M.P."/>
            <person name="Jia B."/>
            <person name="Miller H."/>
            <person name="Casadevall A."/>
            <person name="Timp W."/>
            <person name="Zhang S.X."/>
            <person name="Salzberg S.L."/>
        </authorList>
    </citation>
    <scope>NUCLEOTIDE SEQUENCE [LARGE SCALE GENOMIC DNA]</scope>
    <source>
        <strain evidence="11 12">JHH-5317</strain>
    </source>
</reference>
<dbReference type="VEuPathDB" id="FungiDB:jhhlp_004059"/>
<protein>
    <recommendedName>
        <fullName evidence="8">Dolichyl-diphosphooligosaccharide--protein glycosyltransferase subunit WBP1</fullName>
        <shortName evidence="8">Oligosaccharyl transferase subunit WBP1</shortName>
    </recommendedName>
</protein>
<sequence length="464" mass="51343">MKSLFTLLVLLLAAVVRAVSSTGSRLLVILDDVTDKADYSTFFGDLSKRGFDITYETPKSESLSLFHLGERTYDHIIVLPTKVKALGPNLTPNILVDFMNAEGNILVALSSETTVSTSVIALLSELDISLPVDRTGLVVDHFNYDAASASEKHDVILLSPPTPLRPGQQAYFTPAKPVPELLAFPRGVGHTLGQGPLLNPILRAPSTAYSYNPKEQADGVDPQELFAVGAQLGLVSTMQSRNSARFTIIGAAEMLTDKWFDAKVKQPGGKAVGTWNREFAKRVSGWTFKEIGVLRVNSIEHRLNEAGVATEVNPSIYRIKNDVTYTISVSEYSWDKWTAYLVPDGDELQLEFSMLSPFHRLNLSRAKITGQACTYSVAFRLPDQHGIYNFMVNYKRPFLTNIEEKNTVSVRHMAHDEWDRSFVISAAWPWISGIGATVVGFVAFSAIFMYSKPTDRVGESKKKQ</sequence>
<feature type="chain" id="PRO_5014492969" description="Dolichyl-diphosphooligosaccharide--protein glycosyltransferase subunit WBP1" evidence="8">
    <location>
        <begin position="19"/>
        <end position="464"/>
    </location>
</feature>
<feature type="transmembrane region" description="Helical" evidence="8">
    <location>
        <begin position="427"/>
        <end position="450"/>
    </location>
</feature>
<comment type="subcellular location">
    <subcellularLocation>
        <location evidence="8">Endoplasmic reticulum membrane</location>
        <topology evidence="8">Single-pass type I membrane protein</topology>
    </subcellularLocation>
    <subcellularLocation>
        <location evidence="1">Membrane</location>
        <topology evidence="1">Single-pass type I membrane protein</topology>
    </subcellularLocation>
</comment>
<evidence type="ECO:0000256" key="4">
    <source>
        <dbReference type="ARBA" id="ARBA00022692"/>
    </source>
</evidence>
<dbReference type="PANTHER" id="PTHR10830">
    <property type="entry name" value="DOLICHYL-DIPHOSPHOOLIGOSACCHARIDE--PROTEIN GLYCOSYLTRANSFERASE 48 KDA SUBUNIT"/>
    <property type="match status" value="1"/>
</dbReference>
<accession>A0A2N3NAJ4</accession>
<evidence type="ECO:0000256" key="2">
    <source>
        <dbReference type="ARBA" id="ARBA00004922"/>
    </source>
</evidence>
<comment type="caution">
    <text evidence="11">The sequence shown here is derived from an EMBL/GenBank/DDBJ whole genome shotgun (WGS) entry which is preliminary data.</text>
</comment>
<dbReference type="UniPathway" id="UPA00378"/>
<evidence type="ECO:0000259" key="10">
    <source>
        <dbReference type="Pfam" id="PF23358"/>
    </source>
</evidence>
<dbReference type="Pfam" id="PF23358">
    <property type="entry name" value="OST48_MD"/>
    <property type="match status" value="1"/>
</dbReference>
<keyword evidence="6 8" id="KW-1133">Transmembrane helix</keyword>
<evidence type="ECO:0000256" key="7">
    <source>
        <dbReference type="ARBA" id="ARBA00023136"/>
    </source>
</evidence>
<comment type="pathway">
    <text evidence="2 8">Protein modification; protein glycosylation.</text>
</comment>
<dbReference type="InterPro" id="IPR055457">
    <property type="entry name" value="OST48_N"/>
</dbReference>
<evidence type="ECO:0000256" key="5">
    <source>
        <dbReference type="ARBA" id="ARBA00022824"/>
    </source>
</evidence>
<comment type="function">
    <text evidence="8">Subunit of the oligosaccharyl transferase (OST) complex that catalyzes the initial transfer of a defined glycan (Glc(3)Man(9)GlcNAc(2) in eukaryotes) from the lipid carrier dolichol-pyrophosphate to an asparagine residue within an Asn-X-Ser/Thr consensus motif in nascent polypeptide chains, the first step in protein N-glycosylation. N-glycosylation occurs cotranslationally and the complex associates with the Sec61 complex at the channel-forming translocon complex that mediates protein translocation across the endoplasmic reticulum (ER).</text>
</comment>
<dbReference type="InterPro" id="IPR055459">
    <property type="entry name" value="OST48_MD"/>
</dbReference>
<dbReference type="OrthoDB" id="29105at2759"/>
<dbReference type="PANTHER" id="PTHR10830:SF0">
    <property type="entry name" value="DOLICHYL-DIPHOSPHOOLIGOSACCHARIDE--PROTEIN GLYCOSYLTRANSFERASE 48 KDA SUBUNIT"/>
    <property type="match status" value="1"/>
</dbReference>
<keyword evidence="7 8" id="KW-0472">Membrane</keyword>